<keyword evidence="2" id="KW-1185">Reference proteome</keyword>
<reference evidence="2" key="1">
    <citation type="journal article" date="2019" name="Int. J. Syst. Evol. Microbiol.">
        <title>The Global Catalogue of Microorganisms (GCM) 10K type strain sequencing project: providing services to taxonomists for standard genome sequencing and annotation.</title>
        <authorList>
            <consortium name="The Broad Institute Genomics Platform"/>
            <consortium name="The Broad Institute Genome Sequencing Center for Infectious Disease"/>
            <person name="Wu L."/>
            <person name="Ma J."/>
        </authorList>
    </citation>
    <scope>NUCLEOTIDE SEQUENCE [LARGE SCALE GENOMIC DNA]</scope>
    <source>
        <strain evidence="2">JCM 19125</strain>
    </source>
</reference>
<gene>
    <name evidence="1" type="ORF">GCM10025789_02400</name>
</gene>
<organism evidence="1 2">
    <name type="scientific">Tessaracoccus lubricantis</name>
    <dbReference type="NCBI Taxonomy" id="545543"/>
    <lineage>
        <taxon>Bacteria</taxon>
        <taxon>Bacillati</taxon>
        <taxon>Actinomycetota</taxon>
        <taxon>Actinomycetes</taxon>
        <taxon>Propionibacteriales</taxon>
        <taxon>Propionibacteriaceae</taxon>
        <taxon>Tessaracoccus</taxon>
    </lineage>
</organism>
<dbReference type="EMBL" id="BAABLV010000005">
    <property type="protein sequence ID" value="GAA4889505.1"/>
    <property type="molecule type" value="Genomic_DNA"/>
</dbReference>
<protein>
    <recommendedName>
        <fullName evidence="3">DUF222 domain-containing protein</fullName>
    </recommendedName>
</protein>
<evidence type="ECO:0000313" key="1">
    <source>
        <dbReference type="EMBL" id="GAA4889505.1"/>
    </source>
</evidence>
<dbReference type="Proteomes" id="UP001501521">
    <property type="component" value="Unassembled WGS sequence"/>
</dbReference>
<name>A0ABP9F0C1_9ACTN</name>
<sequence>MIADELLRQHLAERRAKAEKVALVAELAERYILPAGAEVVHGRMVDALVEEVYPVGGPGAPAISEFAPMEIAALLGVSTRRAHVMIDGAVHLKWQLPELFEQMRRLLVDADRAVQASYAVSKLPGEIARQVIRRWAAVQERYAWTGAFKKLDEMIAEADPSRAEDEARLLDERQVKLWVGNTGQSSHAVLGGVDATLDVLDAKLFGAAVAQIAALLKTVQGDESALDIRRAKAFGVLARPAYALALIQQGARQAADPELPIEPAGPDADADAAGQRYLPAGCAGHTCGTIDVPLENLLPKVTVDVVVEADAVGAHSVARIDDAITIATSSLATVLEGKQVNLRPVIDLPRIPAEDQYRPSVAMRRAVRALWRTEVFPYSTLRSSNKDLDHVVTFALRRGRGQTSLPNLVPVNRRFHRAKTAGLWATAMDNHGRAIQTSPLGYQYIVTQYGTEPVIPLHRYGRHIEGGTLLRRRRSA</sequence>
<comment type="caution">
    <text evidence="1">The sequence shown here is derived from an EMBL/GenBank/DDBJ whole genome shotgun (WGS) entry which is preliminary data.</text>
</comment>
<accession>A0ABP9F0C1</accession>
<proteinExistence type="predicted"/>
<evidence type="ECO:0008006" key="3">
    <source>
        <dbReference type="Google" id="ProtNLM"/>
    </source>
</evidence>
<evidence type="ECO:0000313" key="2">
    <source>
        <dbReference type="Proteomes" id="UP001501521"/>
    </source>
</evidence>